<reference evidence="7 8" key="1">
    <citation type="submission" date="2024-04" db="EMBL/GenBank/DDBJ databases">
        <title>Flavobacterium sp. DGU99 16S ribosomal RNA gene Genome sequencing and assembly.</title>
        <authorList>
            <person name="Park S."/>
        </authorList>
    </citation>
    <scope>NUCLEOTIDE SEQUENCE [LARGE SCALE GENOMIC DNA]</scope>
    <source>
        <strain evidence="7 8">DGU99</strain>
    </source>
</reference>
<name>A0ABU9HLM9_9FLAO</name>
<keyword evidence="2" id="KW-0812">Transmembrane</keyword>
<feature type="region of interest" description="Disordered" evidence="5">
    <location>
        <begin position="1459"/>
        <end position="1478"/>
    </location>
</feature>
<organism evidence="7 8">
    <name type="scientific">Flavobacterium flavipallidum</name>
    <dbReference type="NCBI Taxonomy" id="3139140"/>
    <lineage>
        <taxon>Bacteria</taxon>
        <taxon>Pseudomonadati</taxon>
        <taxon>Bacteroidota</taxon>
        <taxon>Flavobacteriia</taxon>
        <taxon>Flavobacteriales</taxon>
        <taxon>Flavobacteriaceae</taxon>
        <taxon>Flavobacterium</taxon>
    </lineage>
</organism>
<dbReference type="InterPro" id="IPR007452">
    <property type="entry name" value="TamB_C"/>
</dbReference>
<evidence type="ECO:0000313" key="8">
    <source>
        <dbReference type="Proteomes" id="UP001398556"/>
    </source>
</evidence>
<dbReference type="PANTHER" id="PTHR36985:SF1">
    <property type="entry name" value="TRANSLOCATION AND ASSEMBLY MODULE SUBUNIT TAMB"/>
    <property type="match status" value="1"/>
</dbReference>
<dbReference type="PANTHER" id="PTHR36985">
    <property type="entry name" value="TRANSLOCATION AND ASSEMBLY MODULE SUBUNIT TAMB"/>
    <property type="match status" value="1"/>
</dbReference>
<keyword evidence="4" id="KW-0472">Membrane</keyword>
<keyword evidence="8" id="KW-1185">Reference proteome</keyword>
<evidence type="ECO:0000256" key="1">
    <source>
        <dbReference type="ARBA" id="ARBA00004167"/>
    </source>
</evidence>
<sequence length="1478" mass="167723">MALAIALSLPVVQTKVGKYLMNRLNDDFDTHISIDKVKVSVFGGVKIQNVLILDHHKDTLIYSNILKTNLLDLNAVLEGDLIFKTIRLDGVLFDMKTYKNEKKTNMDVFIDSFDSGKPSTGKHTLFISDKAYISRAHFRIFDYNRANPRDAEFTKVNAELTDFKLYGPDVDIKIDHLSFLDYRGLFAEDLTTVFSYTKKKMQLKNLDLKTPNSKIKAEVILNYKIKDFAHFNDKVKWDIKIHSANVGTNDVRCFYKGLATNQSFNISRADMKGTLNDLYVSRLKMIDSNRSRMEGDIHFMNILGKAHQRFFMDGTFSRIETNYGNLVHLMPEFMGEKLPKEIETLGDCWLEGNIQLTASAVDAALNMKTQIGRVQSVFSMKDIDFIDKATYNGNVVFENFDVGTFLNREDLGKVTMDVNADGRGFTEKYLNTQIEGDIRTVDYQSYTYHNVKVNGNFKLPYYKGQISVDDSNLNMDFDGLVDLSAKVNKYDFHINVAKANLNKLKFVNDSISSFKGDVVVQLTGNTIEDLQGNVYIKQTSYQNTKDTYVFDDFNVNSTFDAQGIRTLTIDSPDIVEGQMVGRFQFKQLGKLTRNSLGSLYTNFKPEKVNKGQFLKFNFTVYNKIVEILYPEIGLATNTVLKGSIKSDSQEFKMNFNSPKITYAKNSFDNIRVAIDNKNPLYNAFVELDSIKTPYYKMRDFSLINITTKDTLLFRSEFKGGEKGEDFFSLNLYHTIDKDNNNVVGISKSEMKFKENFWYLNQKDRPDNRIVFDKMLKNFKFDDIILSHENQSVTLKGEINGRTNKDLELQFDNVDLYKITPLNNKFVFNGNVNGSVHFKQNNQIYKPTASLVIDKLNINKTDLGVLKFNIEGDQSLEKFTIDSYLNNDNLESLNANGSFEIVNKKTILDLKLTLDKFNLGVFSSLGGDVLSNIRGFVTGNSIITGDVNKPKISGRLFVDKAGMTIPYLNVDYQLSDRSIVDLVDEKFMFRNNTITDSKFNTKGFLNGVVEHHNFADWKLDFDINSKKLVVLDTKDSEDAAYYGTAFINGNASIKGPVNSLFIKIDAKSEKGSDVKIPINYAESVGENSFIHFLTPKEKYNNKMGIVENSHKYNGLELEFDLDITPDANIEVILDRNSGHGMSGKGYGSLLFKINTLGKFQMWGDFQAYEGTYNFKYGGLIDKKFAVRKGGSIIWEGNPMRAQLNLQAVYKTIANPAVLLENSSFNRKVPVDVVIGIQGDLASPNPDFNIEFPTVSNVLKSEIQYKLYDKDVRQTQALYLLSSGGFLSPEGVNQSDFSGSLFETASSLLGDILKTDNDKFKVGLNYVSRDRRIGRETDGRVVATISSKINERITINGKVGVPFGGINESAVVGDVEVQYRVNQDGTMNLRLFNRENDINYIGQGIGYTQGLGLTYEVDFDTFRELVSKIFKKYRVQKTDNFNEYFQDSNVTPEYINFNNRKTPKKEELKRNSEAVGTEED</sequence>
<dbReference type="EMBL" id="JBBYHU010000013">
    <property type="protein sequence ID" value="MEL1241039.1"/>
    <property type="molecule type" value="Genomic_DNA"/>
</dbReference>
<feature type="domain" description="Translocation and assembly module TamB C-terminal" evidence="6">
    <location>
        <begin position="998"/>
        <end position="1417"/>
    </location>
</feature>
<comment type="subcellular location">
    <subcellularLocation>
        <location evidence="1">Membrane</location>
        <topology evidence="1">Single-pass membrane protein</topology>
    </subcellularLocation>
</comment>
<evidence type="ECO:0000256" key="3">
    <source>
        <dbReference type="ARBA" id="ARBA00022989"/>
    </source>
</evidence>
<evidence type="ECO:0000313" key="7">
    <source>
        <dbReference type="EMBL" id="MEL1241039.1"/>
    </source>
</evidence>
<protein>
    <submittedName>
        <fullName evidence="7">Translocation/assembly module TamB domain-containing protein</fullName>
    </submittedName>
</protein>
<proteinExistence type="predicted"/>
<accession>A0ABU9HLM9</accession>
<evidence type="ECO:0000259" key="6">
    <source>
        <dbReference type="Pfam" id="PF04357"/>
    </source>
</evidence>
<dbReference type="Pfam" id="PF04357">
    <property type="entry name" value="TamB"/>
    <property type="match status" value="1"/>
</dbReference>
<keyword evidence="3" id="KW-1133">Transmembrane helix</keyword>
<comment type="caution">
    <text evidence="7">The sequence shown here is derived from an EMBL/GenBank/DDBJ whole genome shotgun (WGS) entry which is preliminary data.</text>
</comment>
<evidence type="ECO:0000256" key="5">
    <source>
        <dbReference type="SAM" id="MobiDB-lite"/>
    </source>
</evidence>
<evidence type="ECO:0000256" key="2">
    <source>
        <dbReference type="ARBA" id="ARBA00022692"/>
    </source>
</evidence>
<dbReference type="RefSeq" id="WP_341700263.1">
    <property type="nucleotide sequence ID" value="NZ_JBBYHU010000013.1"/>
</dbReference>
<evidence type="ECO:0000256" key="4">
    <source>
        <dbReference type="ARBA" id="ARBA00023136"/>
    </source>
</evidence>
<dbReference type="Proteomes" id="UP001398556">
    <property type="component" value="Unassembled WGS sequence"/>
</dbReference>
<gene>
    <name evidence="7" type="ORF">AAEO59_08270</name>
</gene>